<dbReference type="InterPro" id="IPR050266">
    <property type="entry name" value="AB_hydrolase_sf"/>
</dbReference>
<keyword evidence="3" id="KW-1185">Reference proteome</keyword>
<dbReference type="InterPro" id="IPR029058">
    <property type="entry name" value="AB_hydrolase_fold"/>
</dbReference>
<dbReference type="RefSeq" id="WP_200612291.1">
    <property type="nucleotide sequence ID" value="NZ_JAEHHL010000010.1"/>
</dbReference>
<reference evidence="2" key="1">
    <citation type="submission" date="2020-12" db="EMBL/GenBank/DDBJ databases">
        <title>Bacterial taxonomy.</title>
        <authorList>
            <person name="Pan X."/>
        </authorList>
    </citation>
    <scope>NUCLEOTIDE SEQUENCE</scope>
    <source>
        <strain evidence="2">M0105</strain>
    </source>
</reference>
<protein>
    <submittedName>
        <fullName evidence="2">Alpha/beta fold hydrolase</fullName>
    </submittedName>
</protein>
<dbReference type="Pfam" id="PF12697">
    <property type="entry name" value="Abhydrolase_6"/>
    <property type="match status" value="1"/>
</dbReference>
<feature type="domain" description="AB hydrolase-1" evidence="1">
    <location>
        <begin position="20"/>
        <end position="237"/>
    </location>
</feature>
<dbReference type="Gene3D" id="3.40.50.1820">
    <property type="entry name" value="alpha/beta hydrolase"/>
    <property type="match status" value="1"/>
</dbReference>
<evidence type="ECO:0000259" key="1">
    <source>
        <dbReference type="Pfam" id="PF12697"/>
    </source>
</evidence>
<proteinExistence type="predicted"/>
<evidence type="ECO:0000313" key="2">
    <source>
        <dbReference type="EMBL" id="MBK0400791.1"/>
    </source>
</evidence>
<organism evidence="2 3">
    <name type="scientific">Thermohalobaculum xanthum</name>
    <dbReference type="NCBI Taxonomy" id="2753746"/>
    <lineage>
        <taxon>Bacteria</taxon>
        <taxon>Pseudomonadati</taxon>
        <taxon>Pseudomonadota</taxon>
        <taxon>Alphaproteobacteria</taxon>
        <taxon>Rhodobacterales</taxon>
        <taxon>Paracoccaceae</taxon>
        <taxon>Thermohalobaculum</taxon>
    </lineage>
</organism>
<dbReference type="EMBL" id="JAEHHL010000010">
    <property type="protein sequence ID" value="MBK0400791.1"/>
    <property type="molecule type" value="Genomic_DNA"/>
</dbReference>
<dbReference type="SUPFAM" id="SSF53474">
    <property type="entry name" value="alpha/beta-Hydrolases"/>
    <property type="match status" value="1"/>
</dbReference>
<dbReference type="PANTHER" id="PTHR43798">
    <property type="entry name" value="MONOACYLGLYCEROL LIPASE"/>
    <property type="match status" value="1"/>
</dbReference>
<sequence length="255" mass="26721">MTGNGGDPAISQNGAGGLPIVWIPGHLCGPWLYAPQLAAFAAGHPTVIADTLRDDDLGAMAERLLATAPPRFVVAGLSMGGMVAMEVMARAPERVAGAVLMDTDPTAARPKECAWRSDLLAEARRTGTQAYVDRFVPKFFVHDSEIAAQLGPMVRAMALETPADVMHAQALALDTRREMLGPIEGFAAPVEVIVGEADRICPPRLHPPIVEACRDAALTVLPGVGHIATLEAAEAVNGRIAALLARVSQSDASAR</sequence>
<dbReference type="InterPro" id="IPR000073">
    <property type="entry name" value="AB_hydrolase_1"/>
</dbReference>
<dbReference type="PRINTS" id="PR00111">
    <property type="entry name" value="ABHYDROLASE"/>
</dbReference>
<keyword evidence="2" id="KW-0378">Hydrolase</keyword>
<dbReference type="GO" id="GO:0016787">
    <property type="term" value="F:hydrolase activity"/>
    <property type="evidence" value="ECO:0007669"/>
    <property type="project" value="UniProtKB-KW"/>
</dbReference>
<gene>
    <name evidence="2" type="ORF">H0I76_16445</name>
</gene>
<comment type="caution">
    <text evidence="2">The sequence shown here is derived from an EMBL/GenBank/DDBJ whole genome shotgun (WGS) entry which is preliminary data.</text>
</comment>
<evidence type="ECO:0000313" key="3">
    <source>
        <dbReference type="Proteomes" id="UP000655420"/>
    </source>
</evidence>
<accession>A0A8J7M9G4</accession>
<dbReference type="Proteomes" id="UP000655420">
    <property type="component" value="Unassembled WGS sequence"/>
</dbReference>
<name>A0A8J7M9G4_9RHOB</name>
<dbReference type="AlphaFoldDB" id="A0A8J7M9G4"/>